<evidence type="ECO:0000313" key="3">
    <source>
        <dbReference type="EMBL" id="MCC2253578.1"/>
    </source>
</evidence>
<dbReference type="InterPro" id="IPR052020">
    <property type="entry name" value="Cyclic_di-GMP/3'3'-cGAMP_PDE"/>
</dbReference>
<dbReference type="PROSITE" id="PS51831">
    <property type="entry name" value="HD"/>
    <property type="match status" value="1"/>
</dbReference>
<dbReference type="InterPro" id="IPR006674">
    <property type="entry name" value="HD_domain"/>
</dbReference>
<dbReference type="RefSeq" id="WP_227706719.1">
    <property type="nucleotide sequence ID" value="NZ_JAJEQX010000004.1"/>
</dbReference>
<proteinExistence type="predicted"/>
<comment type="caution">
    <text evidence="3">The sequence shown here is derived from an EMBL/GenBank/DDBJ whole genome shotgun (WGS) entry which is preliminary data.</text>
</comment>
<dbReference type="SMART" id="SM00471">
    <property type="entry name" value="HDc"/>
    <property type="match status" value="1"/>
</dbReference>
<sequence length="196" mass="22135">MSELLLDANTKKHCIRTAKYAGVLALKLKRTPFEVCKIIFAALLHDIGKSKIPEEILNKPGTLTMEEMNIVRQHPQIGFEMLKGKVSDEIAEMVLCHHENVDGTGYYGKKASEIPIGAKIIRICDVYDSLSTERPYKAPWEQDRVFAYLVNHAGSLFDRECVLVFCRTQSGSLQRLPKESKRPVFGLQALRRSSSI</sequence>
<evidence type="ECO:0000313" key="4">
    <source>
        <dbReference type="Proteomes" id="UP001198151"/>
    </source>
</evidence>
<dbReference type="PROSITE" id="PS51832">
    <property type="entry name" value="HD_GYP"/>
    <property type="match status" value="1"/>
</dbReference>
<accession>A0ABS8FU46</accession>
<protein>
    <submittedName>
        <fullName evidence="3">HD domain-containing protein</fullName>
    </submittedName>
</protein>
<organism evidence="3 4">
    <name type="scientific">Ruminococcus turbiniformis</name>
    <dbReference type="NCBI Taxonomy" id="2881258"/>
    <lineage>
        <taxon>Bacteria</taxon>
        <taxon>Bacillati</taxon>
        <taxon>Bacillota</taxon>
        <taxon>Clostridia</taxon>
        <taxon>Eubacteriales</taxon>
        <taxon>Oscillospiraceae</taxon>
        <taxon>Ruminococcus</taxon>
    </lineage>
</organism>
<feature type="domain" description="HD" evidence="1">
    <location>
        <begin position="10"/>
        <end position="130"/>
    </location>
</feature>
<evidence type="ECO:0000259" key="2">
    <source>
        <dbReference type="PROSITE" id="PS51832"/>
    </source>
</evidence>
<dbReference type="PANTHER" id="PTHR45228:SF1">
    <property type="entry name" value="CYCLIC DI-GMP PHOSPHODIESTERASE TM_0186"/>
    <property type="match status" value="1"/>
</dbReference>
<dbReference type="PANTHER" id="PTHR45228">
    <property type="entry name" value="CYCLIC DI-GMP PHOSPHODIESTERASE TM_0186-RELATED"/>
    <property type="match status" value="1"/>
</dbReference>
<evidence type="ECO:0000259" key="1">
    <source>
        <dbReference type="PROSITE" id="PS51831"/>
    </source>
</evidence>
<dbReference type="CDD" id="cd00077">
    <property type="entry name" value="HDc"/>
    <property type="match status" value="1"/>
</dbReference>
<feature type="domain" description="HD-GYP" evidence="2">
    <location>
        <begin position="1"/>
        <end position="181"/>
    </location>
</feature>
<name>A0ABS8FU46_9FIRM</name>
<dbReference type="NCBIfam" id="TIGR00277">
    <property type="entry name" value="HDIG"/>
    <property type="match status" value="1"/>
</dbReference>
<dbReference type="Proteomes" id="UP001198151">
    <property type="component" value="Unassembled WGS sequence"/>
</dbReference>
<dbReference type="SUPFAM" id="SSF109604">
    <property type="entry name" value="HD-domain/PDEase-like"/>
    <property type="match status" value="1"/>
</dbReference>
<dbReference type="InterPro" id="IPR037522">
    <property type="entry name" value="HD_GYP_dom"/>
</dbReference>
<keyword evidence="4" id="KW-1185">Reference proteome</keyword>
<dbReference type="InterPro" id="IPR003607">
    <property type="entry name" value="HD/PDEase_dom"/>
</dbReference>
<dbReference type="InterPro" id="IPR006675">
    <property type="entry name" value="HDIG_dom"/>
</dbReference>
<dbReference type="Gene3D" id="1.10.3210.10">
    <property type="entry name" value="Hypothetical protein af1432"/>
    <property type="match status" value="1"/>
</dbReference>
<reference evidence="3 4" key="1">
    <citation type="submission" date="2021-10" db="EMBL/GenBank/DDBJ databases">
        <title>Anaerobic single-cell dispensing facilitates the cultivation of human gut bacteria.</title>
        <authorList>
            <person name="Afrizal A."/>
        </authorList>
    </citation>
    <scope>NUCLEOTIDE SEQUENCE [LARGE SCALE GENOMIC DNA]</scope>
    <source>
        <strain evidence="3 4">CLA-AA-H200</strain>
    </source>
</reference>
<dbReference type="Pfam" id="PF13487">
    <property type="entry name" value="HD_5"/>
    <property type="match status" value="1"/>
</dbReference>
<gene>
    <name evidence="3" type="ORF">LKD70_03855</name>
</gene>
<dbReference type="EMBL" id="JAJEQX010000004">
    <property type="protein sequence ID" value="MCC2253578.1"/>
    <property type="molecule type" value="Genomic_DNA"/>
</dbReference>